<dbReference type="GO" id="GO:0006310">
    <property type="term" value="P:DNA recombination"/>
    <property type="evidence" value="ECO:0007669"/>
    <property type="project" value="InterPro"/>
</dbReference>
<dbReference type="InterPro" id="IPR041222">
    <property type="entry name" value="PriA_3primeBD"/>
</dbReference>
<dbReference type="NCBIfam" id="TIGR00595">
    <property type="entry name" value="priA"/>
    <property type="match status" value="1"/>
</dbReference>
<dbReference type="InterPro" id="IPR005259">
    <property type="entry name" value="PriA"/>
</dbReference>
<dbReference type="HOGENOM" id="CLU_013353_1_1_10"/>
<evidence type="ECO:0000256" key="6">
    <source>
        <dbReference type="ARBA" id="ARBA00022806"/>
    </source>
</evidence>
<evidence type="ECO:0000256" key="9">
    <source>
        <dbReference type="ARBA" id="ARBA00023125"/>
    </source>
</evidence>
<evidence type="ECO:0000256" key="8">
    <source>
        <dbReference type="ARBA" id="ARBA00022840"/>
    </source>
</evidence>
<reference evidence="15 16" key="1">
    <citation type="submission" date="2006-12" db="EMBL/GenBank/DDBJ databases">
        <title>Complete sequence of Chlorobium phaeobacteroides DSM 266.</title>
        <authorList>
            <consortium name="US DOE Joint Genome Institute"/>
            <person name="Copeland A."/>
            <person name="Lucas S."/>
            <person name="Lapidus A."/>
            <person name="Barry K."/>
            <person name="Detter J.C."/>
            <person name="Glavina del Rio T."/>
            <person name="Hammon N."/>
            <person name="Israni S."/>
            <person name="Pitluck S."/>
            <person name="Goltsman E."/>
            <person name="Schmutz J."/>
            <person name="Larimer F."/>
            <person name="Land M."/>
            <person name="Hauser L."/>
            <person name="Mikhailova N."/>
            <person name="Li T."/>
            <person name="Overmann J."/>
            <person name="Bryant D.A."/>
            <person name="Richardson P."/>
        </authorList>
    </citation>
    <scope>NUCLEOTIDE SEQUENCE [LARGE SCALE GENOMIC DNA]</scope>
    <source>
        <strain evidence="15 16">DSM 266</strain>
    </source>
</reference>
<protein>
    <recommendedName>
        <fullName evidence="12">Replication restart protein PriA</fullName>
    </recommendedName>
    <alternativeName>
        <fullName evidence="12">ATP-dependent DNA helicase PriA</fullName>
        <ecNumber evidence="12">5.6.2.4</ecNumber>
    </alternativeName>
    <alternativeName>
        <fullName evidence="12">DNA 3'-5' helicase PriA</fullName>
    </alternativeName>
</protein>
<dbReference type="PROSITE" id="PS51192">
    <property type="entry name" value="HELICASE_ATP_BIND_1"/>
    <property type="match status" value="1"/>
</dbReference>
<dbReference type="PROSITE" id="PS51194">
    <property type="entry name" value="HELICASE_CTER"/>
    <property type="match status" value="1"/>
</dbReference>
<dbReference type="SMART" id="SM00490">
    <property type="entry name" value="HELICc"/>
    <property type="match status" value="1"/>
</dbReference>
<dbReference type="InterPro" id="IPR040498">
    <property type="entry name" value="PriA_CRR"/>
</dbReference>
<dbReference type="HAMAP" id="MF_00983">
    <property type="entry name" value="PriA"/>
    <property type="match status" value="1"/>
</dbReference>
<comment type="cofactor">
    <cofactor evidence="12">
        <name>Zn(2+)</name>
        <dbReference type="ChEBI" id="CHEBI:29105"/>
    </cofactor>
    <text evidence="12">Binds 2 zinc ions per subunit.</text>
</comment>
<dbReference type="InterPro" id="IPR014001">
    <property type="entry name" value="Helicase_ATP-bd"/>
</dbReference>
<dbReference type="Pfam" id="PF18319">
    <property type="entry name" value="Zn_ribbon_PriA"/>
    <property type="match status" value="1"/>
</dbReference>
<dbReference type="Gene3D" id="1.10.10.10">
    <property type="entry name" value="Winged helix-like DNA-binding domain superfamily/Winged helix DNA-binding domain"/>
    <property type="match status" value="1"/>
</dbReference>
<feature type="binding site" evidence="12">
    <location>
        <position position="526"/>
    </location>
    <ligand>
        <name>Zn(2+)</name>
        <dbReference type="ChEBI" id="CHEBI:29105"/>
        <label>2</label>
    </ligand>
</feature>
<feature type="domain" description="Helicase ATP-binding" evidence="13">
    <location>
        <begin position="288"/>
        <end position="454"/>
    </location>
</feature>
<comment type="subunit">
    <text evidence="12">Component of the replication restart primosome.</text>
</comment>
<feature type="binding site" evidence="12">
    <location>
        <position position="517"/>
    </location>
    <ligand>
        <name>Zn(2+)</name>
        <dbReference type="ChEBI" id="CHEBI:29105"/>
        <label>1</label>
    </ligand>
</feature>
<comment type="catalytic activity">
    <reaction evidence="12">
        <text>Couples ATP hydrolysis with the unwinding of duplex DNA by translocating in the 3'-5' direction.</text>
        <dbReference type="EC" id="5.6.2.4"/>
    </reaction>
</comment>
<dbReference type="Proteomes" id="UP000008701">
    <property type="component" value="Chromosome"/>
</dbReference>
<evidence type="ECO:0000256" key="1">
    <source>
        <dbReference type="ARBA" id="ARBA00022515"/>
    </source>
</evidence>
<dbReference type="FunFam" id="3.40.50.300:FF:000489">
    <property type="entry name" value="Primosome assembly protein PriA"/>
    <property type="match status" value="1"/>
</dbReference>
<name>A1BGN7_CHLPD</name>
<dbReference type="SUPFAM" id="SSF52540">
    <property type="entry name" value="P-loop containing nucleoside triphosphate hydrolases"/>
    <property type="match status" value="2"/>
</dbReference>
<evidence type="ECO:0000256" key="7">
    <source>
        <dbReference type="ARBA" id="ARBA00022833"/>
    </source>
</evidence>
<dbReference type="GO" id="GO:0016887">
    <property type="term" value="F:ATP hydrolysis activity"/>
    <property type="evidence" value="ECO:0007669"/>
    <property type="project" value="RHEA"/>
</dbReference>
<keyword evidence="8 12" id="KW-0067">ATP-binding</keyword>
<dbReference type="eggNOG" id="COG1198">
    <property type="taxonomic scope" value="Bacteria"/>
</dbReference>
<comment type="catalytic activity">
    <reaction evidence="11 12">
        <text>ATP + H2O = ADP + phosphate + H(+)</text>
        <dbReference type="Rhea" id="RHEA:13065"/>
        <dbReference type="ChEBI" id="CHEBI:15377"/>
        <dbReference type="ChEBI" id="CHEBI:15378"/>
        <dbReference type="ChEBI" id="CHEBI:30616"/>
        <dbReference type="ChEBI" id="CHEBI:43474"/>
        <dbReference type="ChEBI" id="CHEBI:456216"/>
        <dbReference type="EC" id="5.6.2.4"/>
    </reaction>
</comment>
<evidence type="ECO:0000256" key="2">
    <source>
        <dbReference type="ARBA" id="ARBA00022705"/>
    </source>
</evidence>
<keyword evidence="2 12" id="KW-0235">DNA replication</keyword>
<keyword evidence="7 12" id="KW-0862">Zinc</keyword>
<dbReference type="CDD" id="cd18804">
    <property type="entry name" value="SF2_C_priA"/>
    <property type="match status" value="1"/>
</dbReference>
<evidence type="ECO:0000256" key="4">
    <source>
        <dbReference type="ARBA" id="ARBA00022741"/>
    </source>
</evidence>
<keyword evidence="3 12" id="KW-0479">Metal-binding</keyword>
<dbReference type="SMART" id="SM00487">
    <property type="entry name" value="DEXDc"/>
    <property type="match status" value="1"/>
</dbReference>
<feature type="binding site" evidence="12">
    <location>
        <position position="514"/>
    </location>
    <ligand>
        <name>Zn(2+)</name>
        <dbReference type="ChEBI" id="CHEBI:29105"/>
        <label>1</label>
    </ligand>
</feature>
<dbReference type="PANTHER" id="PTHR30580">
    <property type="entry name" value="PRIMOSOMAL PROTEIN N"/>
    <property type="match status" value="1"/>
</dbReference>
<dbReference type="GO" id="GO:0006270">
    <property type="term" value="P:DNA replication initiation"/>
    <property type="evidence" value="ECO:0007669"/>
    <property type="project" value="TreeGrafter"/>
</dbReference>
<keyword evidence="5 12" id="KW-0378">Hydrolase</keyword>
<evidence type="ECO:0000256" key="3">
    <source>
        <dbReference type="ARBA" id="ARBA00022723"/>
    </source>
</evidence>
<dbReference type="PANTHER" id="PTHR30580:SF0">
    <property type="entry name" value="PRIMOSOMAL PROTEIN N"/>
    <property type="match status" value="1"/>
</dbReference>
<dbReference type="OrthoDB" id="9759544at2"/>
<dbReference type="InterPro" id="IPR027417">
    <property type="entry name" value="P-loop_NTPase"/>
</dbReference>
<dbReference type="GO" id="GO:0003677">
    <property type="term" value="F:DNA binding"/>
    <property type="evidence" value="ECO:0007669"/>
    <property type="project" value="UniProtKB-UniRule"/>
</dbReference>
<comment type="function">
    <text evidence="12">Initiates the restart of stalled replication forks, which reloads the replicative helicase on sites other than the origin of replication. Recognizes and binds to abandoned replication forks and remodels them to uncover a helicase loading site. Promotes assembly of the primosome at these replication forks.</text>
</comment>
<dbReference type="AlphaFoldDB" id="A1BGN7"/>
<evidence type="ECO:0000259" key="14">
    <source>
        <dbReference type="PROSITE" id="PS51194"/>
    </source>
</evidence>
<dbReference type="GO" id="GO:0043138">
    <property type="term" value="F:3'-5' DNA helicase activity"/>
    <property type="evidence" value="ECO:0007669"/>
    <property type="project" value="UniProtKB-EC"/>
</dbReference>
<dbReference type="InterPro" id="IPR006935">
    <property type="entry name" value="Helicase/UvrB_N"/>
</dbReference>
<dbReference type="InterPro" id="IPR041236">
    <property type="entry name" value="PriA_C"/>
</dbReference>
<dbReference type="CDD" id="cd17929">
    <property type="entry name" value="DEXHc_priA"/>
    <property type="match status" value="1"/>
</dbReference>
<dbReference type="GO" id="GO:0008270">
    <property type="term" value="F:zinc ion binding"/>
    <property type="evidence" value="ECO:0007669"/>
    <property type="project" value="UniProtKB-UniRule"/>
</dbReference>
<keyword evidence="1 12" id="KW-0639">Primosome</keyword>
<keyword evidence="10 12" id="KW-0413">Isomerase</keyword>
<sequence length="810" mass="90394">MQAEIVIDKLYRGEPVRIALPDYLVRELSPGCMVMVTSSKGNKATYPAYILRLYQDNADIPETLVISDVLYDGVPVLSPSLLKLTAWMAEYYLTTPLDTITSALPAAVRTTVNDIVELSGFQLHGATPKIVNTSLRRSILKLIGQEKKLTVRQLEKRLGKKDLYRALSELEQAGHLTLQKKFSSTKPREKTAYRLSVPIPEKIELILHVAPRQLEAFKALATFNNTPTFPETLGISRDHLNALVKKGLAEKVQIELSSSFRSGFSEPPKPVETLSNAQQNALQTLSDAYKKQEFATFLLHGVTGSGKTLVYIEFLKQVIASGKTAIVLVPEIALTPQTAARFRHHFHDDITILHSAMSDHEKYDAWHNLRLGKTKIALGARSSVFAPLDNLGAIIVDEEHDGAYKQDRNPRYQGRDTAIMRAMFENALCVLGTATPSFESYHNALNGKYTLITLPERIDGAKMPEIKIIWMRENPKASRSISETLYQAIKTRLEKNEQVILLQNRRGFAGSVFCLDCGNTPSCKFCNIPLVYHSKEQHLRCHYCGFVTPFTDACNACASKNLLYKSSGTERIEEELNLLFPDELILRMDVDTTSSKDAHAKILKDFQDKKSKILLGTQMVAKGLDFPDVTLVGVLMADIGLNIPDFRASERLFSLLTQVSGRAGRSSKSGEVLLQVFNKDADIFASLLKGSYTSFFEQEMSTRKALHYPPFSKLVKFEFSSPDEKKAEEASASWADILRPALTSETGILLGPAPAGMAKLKGLYRYHVLVKLFSGKLSPAFLHQELNELSMSYRKEKLTISIDVDPQNLL</sequence>
<dbReference type="Pfam" id="PF04851">
    <property type="entry name" value="ResIII"/>
    <property type="match status" value="1"/>
</dbReference>
<evidence type="ECO:0000256" key="10">
    <source>
        <dbReference type="ARBA" id="ARBA00023235"/>
    </source>
</evidence>
<evidence type="ECO:0000259" key="13">
    <source>
        <dbReference type="PROSITE" id="PS51192"/>
    </source>
</evidence>
<dbReference type="EC" id="5.6.2.4" evidence="12"/>
<evidence type="ECO:0000313" key="15">
    <source>
        <dbReference type="EMBL" id="ABL65564.1"/>
    </source>
</evidence>
<dbReference type="EMBL" id="CP000492">
    <property type="protein sequence ID" value="ABL65564.1"/>
    <property type="molecule type" value="Genomic_DNA"/>
</dbReference>
<dbReference type="GO" id="GO:1990077">
    <property type="term" value="C:primosome complex"/>
    <property type="evidence" value="ECO:0007669"/>
    <property type="project" value="UniProtKB-UniRule"/>
</dbReference>
<gene>
    <name evidence="12" type="primary">priA</name>
    <name evidence="15" type="ordered locus">Cpha266_1542</name>
</gene>
<dbReference type="Pfam" id="PF00271">
    <property type="entry name" value="Helicase_C"/>
    <property type="match status" value="1"/>
</dbReference>
<feature type="binding site" evidence="12">
    <location>
        <position position="541"/>
    </location>
    <ligand>
        <name>Zn(2+)</name>
        <dbReference type="ChEBI" id="CHEBI:29105"/>
        <label>2</label>
    </ligand>
</feature>
<dbReference type="InterPro" id="IPR036388">
    <property type="entry name" value="WH-like_DNA-bd_sf"/>
</dbReference>
<dbReference type="STRING" id="290317.Cpha266_1542"/>
<evidence type="ECO:0000256" key="12">
    <source>
        <dbReference type="HAMAP-Rule" id="MF_00983"/>
    </source>
</evidence>
<feature type="domain" description="Helicase C-terminal" evidence="14">
    <location>
        <begin position="549"/>
        <end position="706"/>
    </location>
</feature>
<dbReference type="GO" id="GO:0006269">
    <property type="term" value="P:DNA replication, synthesis of primer"/>
    <property type="evidence" value="ECO:0007669"/>
    <property type="project" value="UniProtKB-KW"/>
</dbReference>
<feature type="binding site" evidence="12">
    <location>
        <position position="544"/>
    </location>
    <ligand>
        <name>Zn(2+)</name>
        <dbReference type="ChEBI" id="CHEBI:29105"/>
        <label>2</label>
    </ligand>
</feature>
<proteinExistence type="inferred from homology"/>
<evidence type="ECO:0000313" key="16">
    <source>
        <dbReference type="Proteomes" id="UP000008701"/>
    </source>
</evidence>
<evidence type="ECO:0000256" key="5">
    <source>
        <dbReference type="ARBA" id="ARBA00022801"/>
    </source>
</evidence>
<keyword evidence="4 12" id="KW-0547">Nucleotide-binding</keyword>
<keyword evidence="9 12" id="KW-0238">DNA-binding</keyword>
<evidence type="ECO:0000256" key="11">
    <source>
        <dbReference type="ARBA" id="ARBA00048988"/>
    </source>
</evidence>
<organism evidence="15 16">
    <name type="scientific">Chlorobium phaeobacteroides (strain DSM 266 / SMG 266 / 2430)</name>
    <dbReference type="NCBI Taxonomy" id="290317"/>
    <lineage>
        <taxon>Bacteria</taxon>
        <taxon>Pseudomonadati</taxon>
        <taxon>Chlorobiota</taxon>
        <taxon>Chlorobiia</taxon>
        <taxon>Chlorobiales</taxon>
        <taxon>Chlorobiaceae</taxon>
        <taxon>Chlorobium/Pelodictyon group</taxon>
        <taxon>Chlorobium</taxon>
    </lineage>
</organism>
<feature type="binding site" evidence="12">
    <location>
        <position position="557"/>
    </location>
    <ligand>
        <name>Zn(2+)</name>
        <dbReference type="ChEBI" id="CHEBI:29105"/>
        <label>1</label>
    </ligand>
</feature>
<accession>A1BGN7</accession>
<keyword evidence="6 12" id="KW-0347">Helicase</keyword>
<dbReference type="Gene3D" id="3.40.1440.60">
    <property type="entry name" value="PriA, 3(prime) DNA-binding domain"/>
    <property type="match status" value="1"/>
</dbReference>
<feature type="binding site" evidence="12">
    <location>
        <position position="554"/>
    </location>
    <ligand>
        <name>Zn(2+)</name>
        <dbReference type="ChEBI" id="CHEBI:29105"/>
        <label>1</label>
    </ligand>
</feature>
<dbReference type="InterPro" id="IPR042115">
    <property type="entry name" value="PriA_3primeBD_sf"/>
</dbReference>
<dbReference type="GO" id="GO:0005524">
    <property type="term" value="F:ATP binding"/>
    <property type="evidence" value="ECO:0007669"/>
    <property type="project" value="UniProtKB-UniRule"/>
</dbReference>
<dbReference type="GO" id="GO:0006302">
    <property type="term" value="P:double-strand break repair"/>
    <property type="evidence" value="ECO:0007669"/>
    <property type="project" value="InterPro"/>
</dbReference>
<dbReference type="Gene3D" id="3.40.50.300">
    <property type="entry name" value="P-loop containing nucleotide triphosphate hydrolases"/>
    <property type="match status" value="2"/>
</dbReference>
<dbReference type="RefSeq" id="WP_011745376.1">
    <property type="nucleotide sequence ID" value="NC_008639.1"/>
</dbReference>
<dbReference type="Pfam" id="PF18074">
    <property type="entry name" value="PriA_C"/>
    <property type="match status" value="1"/>
</dbReference>
<dbReference type="InterPro" id="IPR001650">
    <property type="entry name" value="Helicase_C-like"/>
</dbReference>
<feature type="binding site" evidence="12">
    <location>
        <position position="523"/>
    </location>
    <ligand>
        <name>Zn(2+)</name>
        <dbReference type="ChEBI" id="CHEBI:29105"/>
        <label>2</label>
    </ligand>
</feature>
<dbReference type="KEGG" id="cph:Cpha266_1542"/>
<keyword evidence="16" id="KW-1185">Reference proteome</keyword>
<dbReference type="Pfam" id="PF17764">
    <property type="entry name" value="PriA_3primeBD"/>
    <property type="match status" value="1"/>
</dbReference>
<comment type="similarity">
    <text evidence="12">Belongs to the helicase family. PriA subfamily.</text>
</comment>